<dbReference type="PANTHER" id="PTHR10338:SF108">
    <property type="entry name" value="INTER-ALPHA-TRYPSIN INHIBITOR HEAVY CHAIN H4-LIKE PROTEIN"/>
    <property type="match status" value="1"/>
</dbReference>
<evidence type="ECO:0000259" key="2">
    <source>
        <dbReference type="PROSITE" id="PS51468"/>
    </source>
</evidence>
<dbReference type="InterPro" id="IPR013694">
    <property type="entry name" value="VIT"/>
</dbReference>
<evidence type="ECO:0000313" key="3">
    <source>
        <dbReference type="Proteomes" id="UP000695022"/>
    </source>
</evidence>
<dbReference type="SMART" id="SM00609">
    <property type="entry name" value="VIT"/>
    <property type="match status" value="1"/>
</dbReference>
<dbReference type="Gene3D" id="3.40.50.410">
    <property type="entry name" value="von Willebrand factor, type A domain"/>
    <property type="match status" value="1"/>
</dbReference>
<dbReference type="Pfam" id="PF08487">
    <property type="entry name" value="VIT"/>
    <property type="match status" value="1"/>
</dbReference>
<dbReference type="Pfam" id="PF13768">
    <property type="entry name" value="VWA_3"/>
    <property type="match status" value="1"/>
</dbReference>
<dbReference type="InterPro" id="IPR002035">
    <property type="entry name" value="VWF_A"/>
</dbReference>
<dbReference type="PROSITE" id="PS51468">
    <property type="entry name" value="VIT"/>
    <property type="match status" value="1"/>
</dbReference>
<dbReference type="SUPFAM" id="SSF53300">
    <property type="entry name" value="vWA-like"/>
    <property type="match status" value="1"/>
</dbReference>
<dbReference type="InterPro" id="IPR050934">
    <property type="entry name" value="ITIH"/>
</dbReference>
<sequence>MQTTLSNQEVEQKWPVITLYHIKSDIRFRYAVTVMLTELVNNGSLAKELTFMLRLPKKALISNFTLESNGKVVQGVVKTLALGEEDYSRVQRTASLGAYISAKPRNTHEFVVSVNVPARSSIACRLQYEELLERRLGTYHHVLDMKPGQIAPDYRVDVYIEESQPVVLLEMPKLRTRNAILKLANDTDNGKVNVYRYPTTDSGYGIHLSYYPSPRQQAQQTNEGIDAQLVIKYDVERRQDAGELQVFNGHFVHYFAPSGFEPINKHVVFILDVSGSMRGDRIKQLQEAMYGILQQLQRGDFLNIIAFNTLVQHWQGHTPKPYSPQTLISATEFISNMTSRSSTNINAALLDGVTLFNEFENLDVSQGLVFFLTDGDPTAGEKNATTILNNINVRKQGLRREFSIFSLGFGDSLDFSFLEKLSQENNGRARKIYTGEDAVSQLTGFYSEISKPVLSKVKVVYLDDRGEELDANLTQSHFFSFFNGSEIVVSGKLRDRETNSVQAVVTGDAKGRTIDYRVGALVTKDALMSSRLLERIWAYMTVKKLSIEALRATDLVQLDRIKDAGIKLSLQYNLVTPFTSIVVSEPEVSISMDRSDRYAKEAYRTRHKTDKDAPASINYLRIETRVVYRFAYTTVIAHVATPNAPGRNTAEILL</sequence>
<feature type="non-terminal residue" evidence="4">
    <location>
        <position position="654"/>
    </location>
</feature>
<organism evidence="3 4">
    <name type="scientific">Priapulus caudatus</name>
    <name type="common">Priapulid worm</name>
    <dbReference type="NCBI Taxonomy" id="37621"/>
    <lineage>
        <taxon>Eukaryota</taxon>
        <taxon>Metazoa</taxon>
        <taxon>Ecdysozoa</taxon>
        <taxon>Scalidophora</taxon>
        <taxon>Priapulida</taxon>
        <taxon>Priapulimorpha</taxon>
        <taxon>Priapulimorphida</taxon>
        <taxon>Priapulidae</taxon>
        <taxon>Priapulus</taxon>
    </lineage>
</organism>
<evidence type="ECO:0000313" key="4">
    <source>
        <dbReference type="RefSeq" id="XP_014677398.1"/>
    </source>
</evidence>
<dbReference type="PROSITE" id="PS50234">
    <property type="entry name" value="VWFA"/>
    <property type="match status" value="1"/>
</dbReference>
<feature type="domain" description="VWFA" evidence="1">
    <location>
        <begin position="266"/>
        <end position="449"/>
    </location>
</feature>
<gene>
    <name evidence="4" type="primary">LOC106817249</name>
</gene>
<proteinExistence type="predicted"/>
<dbReference type="Proteomes" id="UP000695022">
    <property type="component" value="Unplaced"/>
</dbReference>
<dbReference type="SMART" id="SM00327">
    <property type="entry name" value="VWA"/>
    <property type="match status" value="1"/>
</dbReference>
<name>A0ABM1EYX7_PRICU</name>
<dbReference type="GeneID" id="106817249"/>
<evidence type="ECO:0000259" key="1">
    <source>
        <dbReference type="PROSITE" id="PS50234"/>
    </source>
</evidence>
<keyword evidence="3" id="KW-1185">Reference proteome</keyword>
<reference evidence="4" key="1">
    <citation type="submission" date="2025-08" db="UniProtKB">
        <authorList>
            <consortium name="RefSeq"/>
        </authorList>
    </citation>
    <scope>IDENTIFICATION</scope>
</reference>
<dbReference type="RefSeq" id="XP_014677398.1">
    <property type="nucleotide sequence ID" value="XM_014821912.1"/>
</dbReference>
<feature type="domain" description="VIT" evidence="2">
    <location>
        <begin position="1"/>
        <end position="130"/>
    </location>
</feature>
<dbReference type="InterPro" id="IPR036465">
    <property type="entry name" value="vWFA_dom_sf"/>
</dbReference>
<dbReference type="PANTHER" id="PTHR10338">
    <property type="entry name" value="INTER-ALPHA-TRYPSIN INHIBITOR HEAVY CHAIN FAMILY MEMBER"/>
    <property type="match status" value="1"/>
</dbReference>
<accession>A0ABM1EYX7</accession>
<protein>
    <submittedName>
        <fullName evidence="4">Inter-alpha-trypsin inhibitor heavy chain H4-like</fullName>
    </submittedName>
</protein>